<dbReference type="AlphaFoldDB" id="A0AA39ITF7"/>
<name>A0AA39ITF7_9AGAR</name>
<dbReference type="Gene3D" id="3.30.200.20">
    <property type="entry name" value="Phosphorylase Kinase, domain 1"/>
    <property type="match status" value="1"/>
</dbReference>
<comment type="caution">
    <text evidence="2">The sequence shown here is derived from an EMBL/GenBank/DDBJ whole genome shotgun (WGS) entry which is preliminary data.</text>
</comment>
<reference evidence="2" key="1">
    <citation type="submission" date="2023-06" db="EMBL/GenBank/DDBJ databases">
        <authorList>
            <consortium name="Lawrence Berkeley National Laboratory"/>
            <person name="Ahrendt S."/>
            <person name="Sahu N."/>
            <person name="Indic B."/>
            <person name="Wong-Bajracharya J."/>
            <person name="Merenyi Z."/>
            <person name="Ke H.-M."/>
            <person name="Monk M."/>
            <person name="Kocsube S."/>
            <person name="Drula E."/>
            <person name="Lipzen A."/>
            <person name="Balint B."/>
            <person name="Henrissat B."/>
            <person name="Andreopoulos B."/>
            <person name="Martin F.M."/>
            <person name="Harder C.B."/>
            <person name="Rigling D."/>
            <person name="Ford K.L."/>
            <person name="Foster G.D."/>
            <person name="Pangilinan J."/>
            <person name="Papanicolaou A."/>
            <person name="Barry K."/>
            <person name="LaButti K."/>
            <person name="Viragh M."/>
            <person name="Koriabine M."/>
            <person name="Yan M."/>
            <person name="Riley R."/>
            <person name="Champramary S."/>
            <person name="Plett K.L."/>
            <person name="Tsai I.J."/>
            <person name="Slot J."/>
            <person name="Sipos G."/>
            <person name="Plett J."/>
            <person name="Nagy L.G."/>
            <person name="Grigoriev I.V."/>
        </authorList>
    </citation>
    <scope>NUCLEOTIDE SEQUENCE</scope>
    <source>
        <strain evidence="2">FPL87.14</strain>
    </source>
</reference>
<evidence type="ECO:0000313" key="3">
    <source>
        <dbReference type="Proteomes" id="UP001175226"/>
    </source>
</evidence>
<keyword evidence="3" id="KW-1185">Reference proteome</keyword>
<dbReference type="EMBL" id="JAUEPT010000167">
    <property type="protein sequence ID" value="KAK0430133.1"/>
    <property type="molecule type" value="Genomic_DNA"/>
</dbReference>
<gene>
    <name evidence="2" type="ORF">EV421DRAFT_2025317</name>
</gene>
<evidence type="ECO:0000313" key="2">
    <source>
        <dbReference type="EMBL" id="KAK0430133.1"/>
    </source>
</evidence>
<dbReference type="GO" id="GO:0004672">
    <property type="term" value="F:protein kinase activity"/>
    <property type="evidence" value="ECO:0007669"/>
    <property type="project" value="InterPro"/>
</dbReference>
<dbReference type="Proteomes" id="UP001175226">
    <property type="component" value="Unassembled WGS sequence"/>
</dbReference>
<dbReference type="InterPro" id="IPR000719">
    <property type="entry name" value="Prot_kinase_dom"/>
</dbReference>
<dbReference type="SUPFAM" id="SSF56112">
    <property type="entry name" value="Protein kinase-like (PK-like)"/>
    <property type="match status" value="1"/>
</dbReference>
<feature type="domain" description="Protein kinase" evidence="1">
    <location>
        <begin position="81"/>
        <end position="151"/>
    </location>
</feature>
<dbReference type="GO" id="GO:0005524">
    <property type="term" value="F:ATP binding"/>
    <property type="evidence" value="ECO:0007669"/>
    <property type="project" value="InterPro"/>
</dbReference>
<organism evidence="2 3">
    <name type="scientific">Armillaria borealis</name>
    <dbReference type="NCBI Taxonomy" id="47425"/>
    <lineage>
        <taxon>Eukaryota</taxon>
        <taxon>Fungi</taxon>
        <taxon>Dikarya</taxon>
        <taxon>Basidiomycota</taxon>
        <taxon>Agaricomycotina</taxon>
        <taxon>Agaricomycetes</taxon>
        <taxon>Agaricomycetidae</taxon>
        <taxon>Agaricales</taxon>
        <taxon>Marasmiineae</taxon>
        <taxon>Physalacriaceae</taxon>
        <taxon>Armillaria</taxon>
    </lineage>
</organism>
<dbReference type="PROSITE" id="PS50011">
    <property type="entry name" value="PROTEIN_KINASE_DOM"/>
    <property type="match status" value="1"/>
</dbReference>
<sequence length="151" mass="17207">MPESSSQTKTQLPVAYLRQSQYWKNALRTLPTRTRHQTQVRTTAFASNEWTCRDVETLDGDAEARLKVESYGERDFASNDHVCLETIGRGAYGSVCKGTHIPTKDVVAQKTVDLNNVDDDIGDIQREVVLLSQLRKWPQHYQVFRLLDGQP</sequence>
<dbReference type="InterPro" id="IPR011009">
    <property type="entry name" value="Kinase-like_dom_sf"/>
</dbReference>
<proteinExistence type="predicted"/>
<protein>
    <recommendedName>
        <fullName evidence="1">Protein kinase domain-containing protein</fullName>
    </recommendedName>
</protein>
<accession>A0AA39ITF7</accession>
<evidence type="ECO:0000259" key="1">
    <source>
        <dbReference type="PROSITE" id="PS50011"/>
    </source>
</evidence>